<comment type="caution">
    <text evidence="1">The sequence shown here is derived from an EMBL/GenBank/DDBJ whole genome shotgun (WGS) entry which is preliminary data.</text>
</comment>
<evidence type="ECO:0000313" key="1">
    <source>
        <dbReference type="EMBL" id="GMF00710.1"/>
    </source>
</evidence>
<organism evidence="1 2">
    <name type="scientific">Candida boidinii</name>
    <name type="common">Yeast</name>
    <dbReference type="NCBI Taxonomy" id="5477"/>
    <lineage>
        <taxon>Eukaryota</taxon>
        <taxon>Fungi</taxon>
        <taxon>Dikarya</taxon>
        <taxon>Ascomycota</taxon>
        <taxon>Saccharomycotina</taxon>
        <taxon>Pichiomycetes</taxon>
        <taxon>Pichiales</taxon>
        <taxon>Pichiaceae</taxon>
        <taxon>Ogataea</taxon>
        <taxon>Ogataea/Candida clade</taxon>
    </lineage>
</organism>
<sequence length="93" mass="10480">MDDEDTVDAWNNEFTLNSDLSSSNNNLNIERKLSPVNSNESKEINQPIKSLAEDQSRTNEVMNSLWSFVSEVKSNLLQGTELRTVTETKSTSI</sequence>
<accession>A0ACB5U417</accession>
<keyword evidence="2" id="KW-1185">Reference proteome</keyword>
<name>A0ACB5U417_CANBO</name>
<proteinExistence type="predicted"/>
<reference evidence="1" key="1">
    <citation type="submission" date="2023-04" db="EMBL/GenBank/DDBJ databases">
        <title>Candida boidinii NBRC 1967.</title>
        <authorList>
            <person name="Ichikawa N."/>
            <person name="Sato H."/>
            <person name="Tonouchi N."/>
        </authorList>
    </citation>
    <scope>NUCLEOTIDE SEQUENCE</scope>
    <source>
        <strain evidence="1">NBRC 1967</strain>
    </source>
</reference>
<dbReference type="Proteomes" id="UP001165101">
    <property type="component" value="Unassembled WGS sequence"/>
</dbReference>
<evidence type="ECO:0000313" key="2">
    <source>
        <dbReference type="Proteomes" id="UP001165101"/>
    </source>
</evidence>
<dbReference type="EMBL" id="BSXV01004533">
    <property type="protein sequence ID" value="GMF00710.1"/>
    <property type="molecule type" value="Genomic_DNA"/>
</dbReference>
<gene>
    <name evidence="1" type="ORF">Cboi01_000563000</name>
</gene>
<protein>
    <submittedName>
        <fullName evidence="1">Unnamed protein product</fullName>
    </submittedName>
</protein>